<dbReference type="Proteomes" id="UP000048984">
    <property type="component" value="Unassembled WGS sequence"/>
</dbReference>
<evidence type="ECO:0000256" key="4">
    <source>
        <dbReference type="PROSITE-ProRule" id="PRU00335"/>
    </source>
</evidence>
<feature type="DNA-binding region" description="H-T-H motif" evidence="4">
    <location>
        <begin position="27"/>
        <end position="46"/>
    </location>
</feature>
<organism evidence="6 7">
    <name type="scientific">Prosthecodimorpha hirschii</name>
    <dbReference type="NCBI Taxonomy" id="665126"/>
    <lineage>
        <taxon>Bacteria</taxon>
        <taxon>Pseudomonadati</taxon>
        <taxon>Pseudomonadota</taxon>
        <taxon>Alphaproteobacteria</taxon>
        <taxon>Hyphomicrobiales</taxon>
        <taxon>Ancalomicrobiaceae</taxon>
        <taxon>Prosthecodimorpha</taxon>
    </lineage>
</organism>
<dbReference type="FunFam" id="1.10.10.60:FF:000141">
    <property type="entry name" value="TetR family transcriptional regulator"/>
    <property type="match status" value="1"/>
</dbReference>
<keyword evidence="2 4" id="KW-0238">DNA-binding</keyword>
<dbReference type="GO" id="GO:0000976">
    <property type="term" value="F:transcription cis-regulatory region binding"/>
    <property type="evidence" value="ECO:0007669"/>
    <property type="project" value="TreeGrafter"/>
</dbReference>
<dbReference type="Gene3D" id="1.10.357.10">
    <property type="entry name" value="Tetracycline Repressor, domain 2"/>
    <property type="match status" value="1"/>
</dbReference>
<dbReference type="PRINTS" id="PR00455">
    <property type="entry name" value="HTHTETR"/>
</dbReference>
<dbReference type="RefSeq" id="WP_054360085.1">
    <property type="nucleotide sequence ID" value="NZ_LJYW01000001.1"/>
</dbReference>
<keyword evidence="1" id="KW-0805">Transcription regulation</keyword>
<dbReference type="InterPro" id="IPR039536">
    <property type="entry name" value="TetR_C_Proteobacteria"/>
</dbReference>
<reference evidence="6 7" key="2">
    <citation type="submission" date="2015-10" db="EMBL/GenBank/DDBJ databases">
        <title>Draft Genome Sequence of Prosthecomicrobium hirschii ATCC 27832.</title>
        <authorList>
            <person name="Daniel J."/>
            <person name="Givan S.A."/>
            <person name="Brun Y.V."/>
            <person name="Brown P.J."/>
        </authorList>
    </citation>
    <scope>NUCLEOTIDE SEQUENCE [LARGE SCALE GENOMIC DNA]</scope>
    <source>
        <strain evidence="6 7">16</strain>
    </source>
</reference>
<dbReference type="Pfam" id="PF00440">
    <property type="entry name" value="TetR_N"/>
    <property type="match status" value="1"/>
</dbReference>
<dbReference type="SUPFAM" id="SSF48498">
    <property type="entry name" value="Tetracyclin repressor-like, C-terminal domain"/>
    <property type="match status" value="1"/>
</dbReference>
<evidence type="ECO:0000313" key="6">
    <source>
        <dbReference type="EMBL" id="KPL53920.1"/>
    </source>
</evidence>
<reference evidence="6 7" key="1">
    <citation type="submission" date="2015-09" db="EMBL/GenBank/DDBJ databases">
        <authorList>
            <person name="Jackson K.R."/>
            <person name="Lunt B.L."/>
            <person name="Fisher J.N.B."/>
            <person name="Gardner A.V."/>
            <person name="Bailey M.E."/>
            <person name="Deus L.M."/>
            <person name="Earl A.S."/>
            <person name="Gibby P.D."/>
            <person name="Hartmann K.A."/>
            <person name="Liu J.E."/>
            <person name="Manci A.M."/>
            <person name="Nielsen D.A."/>
            <person name="Solomon M.B."/>
            <person name="Breakwell D.P."/>
            <person name="Burnett S.H."/>
            <person name="Grose J.H."/>
        </authorList>
    </citation>
    <scope>NUCLEOTIDE SEQUENCE [LARGE SCALE GENOMIC DNA]</scope>
    <source>
        <strain evidence="6 7">16</strain>
    </source>
</reference>
<proteinExistence type="predicted"/>
<dbReference type="PANTHER" id="PTHR30055:SF223">
    <property type="entry name" value="HTH-TYPE TRANSCRIPTIONAL REGULATOR UIDR"/>
    <property type="match status" value="1"/>
</dbReference>
<dbReference type="STRING" id="665126.ABB55_18300"/>
<dbReference type="EMBL" id="LJYW01000001">
    <property type="protein sequence ID" value="KPL53920.1"/>
    <property type="molecule type" value="Genomic_DNA"/>
</dbReference>
<dbReference type="InterPro" id="IPR009057">
    <property type="entry name" value="Homeodomain-like_sf"/>
</dbReference>
<evidence type="ECO:0000256" key="1">
    <source>
        <dbReference type="ARBA" id="ARBA00023015"/>
    </source>
</evidence>
<keyword evidence="7" id="KW-1185">Reference proteome</keyword>
<dbReference type="SUPFAM" id="SSF46689">
    <property type="entry name" value="Homeodomain-like"/>
    <property type="match status" value="1"/>
</dbReference>
<keyword evidence="3" id="KW-0804">Transcription</keyword>
<gene>
    <name evidence="6" type="ORF">ABB55_18300</name>
</gene>
<evidence type="ECO:0000256" key="3">
    <source>
        <dbReference type="ARBA" id="ARBA00023163"/>
    </source>
</evidence>
<comment type="caution">
    <text evidence="6">The sequence shown here is derived from an EMBL/GenBank/DDBJ whole genome shotgun (WGS) entry which is preliminary data.</text>
</comment>
<dbReference type="PROSITE" id="PS50977">
    <property type="entry name" value="HTH_TETR_2"/>
    <property type="match status" value="1"/>
</dbReference>
<dbReference type="PANTHER" id="PTHR30055">
    <property type="entry name" value="HTH-TYPE TRANSCRIPTIONAL REGULATOR RUTR"/>
    <property type="match status" value="1"/>
</dbReference>
<sequence>MSDAERRQRILAAAEELFFANGYAATSMDDVARACSMSKKTIYLFFENKQALFSELIDVAIGALPRYMVNGDDHDIDGADVIRNVLTDLSAVLLNPRQLALARLVIAEAPHSPEMAESIGDRGIDQAEQILVEVLSKLQERGMIRGPVDLELGQILIGATIGDFAFKTLIALERSPTEAEIAARIDRLIALLRGGAFGFDAKTASPR</sequence>
<evidence type="ECO:0000256" key="2">
    <source>
        <dbReference type="ARBA" id="ARBA00023125"/>
    </source>
</evidence>
<feature type="domain" description="HTH tetR-type" evidence="5">
    <location>
        <begin position="4"/>
        <end position="64"/>
    </location>
</feature>
<dbReference type="GO" id="GO:0003700">
    <property type="term" value="F:DNA-binding transcription factor activity"/>
    <property type="evidence" value="ECO:0007669"/>
    <property type="project" value="TreeGrafter"/>
</dbReference>
<evidence type="ECO:0000313" key="7">
    <source>
        <dbReference type="Proteomes" id="UP000048984"/>
    </source>
</evidence>
<name>A0A0P6W9P0_9HYPH</name>
<dbReference type="InterPro" id="IPR050109">
    <property type="entry name" value="HTH-type_TetR-like_transc_reg"/>
</dbReference>
<dbReference type="Pfam" id="PF14246">
    <property type="entry name" value="TetR_C_7"/>
    <property type="match status" value="1"/>
</dbReference>
<dbReference type="InterPro" id="IPR036271">
    <property type="entry name" value="Tet_transcr_reg_TetR-rel_C_sf"/>
</dbReference>
<dbReference type="AlphaFoldDB" id="A0A0P6W9P0"/>
<dbReference type="InterPro" id="IPR001647">
    <property type="entry name" value="HTH_TetR"/>
</dbReference>
<protein>
    <recommendedName>
        <fullName evidence="5">HTH tetR-type domain-containing protein</fullName>
    </recommendedName>
</protein>
<accession>A0A0P6W9P0</accession>
<evidence type="ECO:0000259" key="5">
    <source>
        <dbReference type="PROSITE" id="PS50977"/>
    </source>
</evidence>